<proteinExistence type="predicted"/>
<evidence type="ECO:0000313" key="1">
    <source>
        <dbReference type="EMBL" id="KAI5670398.1"/>
    </source>
</evidence>
<evidence type="ECO:0000313" key="2">
    <source>
        <dbReference type="Proteomes" id="UP001060085"/>
    </source>
</evidence>
<keyword evidence="2" id="KW-1185">Reference proteome</keyword>
<dbReference type="Proteomes" id="UP001060085">
    <property type="component" value="Linkage Group LG03"/>
</dbReference>
<dbReference type="EMBL" id="CM044703">
    <property type="protein sequence ID" value="KAI5670398.1"/>
    <property type="molecule type" value="Genomic_DNA"/>
</dbReference>
<sequence length="112" mass="13243">MEVENSITAPDFSPNYKRNNKHEILIEEDKKEARRFNPKKKEREQRKQVFDHKITTESRALTNKEETPGNFRGFYKPRTALVILICFTYCPMMGTISTMATTQQQIEKQDTR</sequence>
<accession>A0ACC0BCN4</accession>
<gene>
    <name evidence="1" type="ORF">M9H77_10762</name>
</gene>
<reference evidence="2" key="1">
    <citation type="journal article" date="2023" name="Nat. Plants">
        <title>Single-cell RNA sequencing provides a high-resolution roadmap for understanding the multicellular compartmentation of specialized metabolism.</title>
        <authorList>
            <person name="Sun S."/>
            <person name="Shen X."/>
            <person name="Li Y."/>
            <person name="Li Y."/>
            <person name="Wang S."/>
            <person name="Li R."/>
            <person name="Zhang H."/>
            <person name="Shen G."/>
            <person name="Guo B."/>
            <person name="Wei J."/>
            <person name="Xu J."/>
            <person name="St-Pierre B."/>
            <person name="Chen S."/>
            <person name="Sun C."/>
        </authorList>
    </citation>
    <scope>NUCLEOTIDE SEQUENCE [LARGE SCALE GENOMIC DNA]</scope>
</reference>
<comment type="caution">
    <text evidence="1">The sequence shown here is derived from an EMBL/GenBank/DDBJ whole genome shotgun (WGS) entry which is preliminary data.</text>
</comment>
<name>A0ACC0BCN4_CATRO</name>
<organism evidence="1 2">
    <name type="scientific">Catharanthus roseus</name>
    <name type="common">Madagascar periwinkle</name>
    <name type="synonym">Vinca rosea</name>
    <dbReference type="NCBI Taxonomy" id="4058"/>
    <lineage>
        <taxon>Eukaryota</taxon>
        <taxon>Viridiplantae</taxon>
        <taxon>Streptophyta</taxon>
        <taxon>Embryophyta</taxon>
        <taxon>Tracheophyta</taxon>
        <taxon>Spermatophyta</taxon>
        <taxon>Magnoliopsida</taxon>
        <taxon>eudicotyledons</taxon>
        <taxon>Gunneridae</taxon>
        <taxon>Pentapetalae</taxon>
        <taxon>asterids</taxon>
        <taxon>lamiids</taxon>
        <taxon>Gentianales</taxon>
        <taxon>Apocynaceae</taxon>
        <taxon>Rauvolfioideae</taxon>
        <taxon>Vinceae</taxon>
        <taxon>Catharanthinae</taxon>
        <taxon>Catharanthus</taxon>
    </lineage>
</organism>
<protein>
    <submittedName>
        <fullName evidence="1">Uncharacterized protein</fullName>
    </submittedName>
</protein>